<dbReference type="Gene3D" id="1.20.1270.360">
    <property type="match status" value="1"/>
</dbReference>
<dbReference type="RefSeq" id="WP_111070060.1">
    <property type="nucleotide sequence ID" value="NZ_CP029833.1"/>
</dbReference>
<evidence type="ECO:0000313" key="1">
    <source>
        <dbReference type="EMBL" id="AWU97335.1"/>
    </source>
</evidence>
<dbReference type="AlphaFoldDB" id="A0A2U9SCN3"/>
<dbReference type="PANTHER" id="PTHR37310">
    <property type="entry name" value="CYTOPLASMIC PROTEIN-RELATED"/>
    <property type="match status" value="1"/>
</dbReference>
<sequence>MSAPAVPSMDDCIRDCTDCHTICLETVAYCLGKGGAHAEAGHIRLMLDCVDICRASADFMIRGSRFHHLTCGACAEICAACADDCDRMSDDPMMRRCADMCRRCAESCRAMSRMTA</sequence>
<reference evidence="1 2" key="1">
    <citation type="submission" date="2018-06" db="EMBL/GenBank/DDBJ databases">
        <title>Complete genome sequencing of Azospirillum sp. M2T2B2.</title>
        <authorList>
            <person name="Heo J."/>
            <person name="Kim S.-J."/>
            <person name="Kwon S.-W."/>
            <person name="Anandham R."/>
        </authorList>
    </citation>
    <scope>NUCLEOTIDE SEQUENCE [LARGE SCALE GENOMIC DNA]</scope>
    <source>
        <strain evidence="1 2">M2T2B2</strain>
        <plasmid evidence="1 2">unnamed3</plasmid>
    </source>
</reference>
<proteinExistence type="predicted"/>
<accession>A0A2U9SCN3</accession>
<organism evidence="1 2">
    <name type="scientific">Azospirillum ramasamyi</name>
    <dbReference type="NCBI Taxonomy" id="682998"/>
    <lineage>
        <taxon>Bacteria</taxon>
        <taxon>Pseudomonadati</taxon>
        <taxon>Pseudomonadota</taxon>
        <taxon>Alphaproteobacteria</taxon>
        <taxon>Rhodospirillales</taxon>
        <taxon>Azospirillaceae</taxon>
        <taxon>Azospirillum</taxon>
    </lineage>
</organism>
<dbReference type="KEGG" id="azm:DM194_23965"/>
<dbReference type="EMBL" id="CP029833">
    <property type="protein sequence ID" value="AWU97335.1"/>
    <property type="molecule type" value="Genomic_DNA"/>
</dbReference>
<name>A0A2U9SCN3_9PROT</name>
<dbReference type="CDD" id="cd08026">
    <property type="entry name" value="DUF326"/>
    <property type="match status" value="1"/>
</dbReference>
<keyword evidence="2" id="KW-1185">Reference proteome</keyword>
<evidence type="ECO:0000313" key="2">
    <source>
        <dbReference type="Proteomes" id="UP000249605"/>
    </source>
</evidence>
<protein>
    <submittedName>
        <fullName evidence="1">Four-helix bundle copper-binding protein</fullName>
    </submittedName>
</protein>
<dbReference type="OrthoDB" id="5396211at2"/>
<dbReference type="Proteomes" id="UP000249605">
    <property type="component" value="Plasmid unnamed3"/>
</dbReference>
<keyword evidence="1" id="KW-0614">Plasmid</keyword>
<gene>
    <name evidence="1" type="ORF">DM194_23965</name>
</gene>
<dbReference type="InterPro" id="IPR044543">
    <property type="entry name" value="YHJQ-like"/>
</dbReference>
<dbReference type="InterPro" id="IPR005560">
    <property type="entry name" value="Csp_YhjQ"/>
</dbReference>
<dbReference type="Pfam" id="PF03860">
    <property type="entry name" value="Csp"/>
    <property type="match status" value="1"/>
</dbReference>
<dbReference type="PANTHER" id="PTHR37310:SF1">
    <property type="entry name" value="CYTOPLASMIC PROTEIN"/>
    <property type="match status" value="1"/>
</dbReference>
<geneLocation type="plasmid" evidence="1 2">
    <name>unnamed3</name>
</geneLocation>